<proteinExistence type="predicted"/>
<evidence type="ECO:0000256" key="1">
    <source>
        <dbReference type="SAM" id="MobiDB-lite"/>
    </source>
</evidence>
<feature type="region of interest" description="Disordered" evidence="1">
    <location>
        <begin position="24"/>
        <end position="44"/>
    </location>
</feature>
<dbReference type="PROSITE" id="PS51257">
    <property type="entry name" value="PROKAR_LIPOPROTEIN"/>
    <property type="match status" value="1"/>
</dbReference>
<sequence length="456" mass="52530">MKRRLSILMLICVFISCSKDHDPIHTPIPQSPSQEEENPHAPNQETVEVTSEDMSAYFLFDTSKSIAVALDQAQKTKELKLIHKKKIQVNKVQVIRQDEQEGTFELAVQGLVNGTSFDEDFAFVGFAKKPDTYYLGSRSYAQWKVDEDVYLKEFDLEGLLTGKKEDLSRYTLTYLKDFISFYSFDSSGTIYPFSEEELNDIEVSDLSYEAGYLQFTTRYKGVKSLSATRLPMDKKRYYASKLGINKAFVATYYMHRVYQNLDVFYSHLLTFDFDKYVVELVGDSKSLNSQDNSLSFTVRISLRETQKELVEVEKTITGFKPLGELKKDLLIASSADLQEHIKNLIQRNPKEDRMAYLLKSSIGKWIQKAQIGRVDNGHLLDWVEVQVPGGSVMALVEDANLPEMEKWIYLERPIFELISYQFIDRNLWVKVKLAAANEVALDDVVFEFRIHNVKSE</sequence>
<dbReference type="OrthoDB" id="1081225at2"/>
<name>F3ZS48_9BACE</name>
<gene>
    <name evidence="2" type="ORF">Bcop_1881</name>
</gene>
<accession>F3ZS48</accession>
<keyword evidence="3" id="KW-1185">Reference proteome</keyword>
<reference evidence="2 3" key="1">
    <citation type="journal article" date="2011" name="Stand. Genomic Sci.">
        <title>Non-contiguous finished genome sequence of Bacteroides coprosuis type strain (PC139).</title>
        <authorList>
            <person name="Land M."/>
            <person name="Held B."/>
            <person name="Gronow S."/>
            <person name="Abt B."/>
            <person name="Lucas S."/>
            <person name="Del Rio T.G."/>
            <person name="Nolan M."/>
            <person name="Tice H."/>
            <person name="Cheng J.F."/>
            <person name="Pitluck S."/>
            <person name="Liolios K."/>
            <person name="Pagani I."/>
            <person name="Ivanova N."/>
            <person name="Mavromatis K."/>
            <person name="Mikhailova N."/>
            <person name="Pati A."/>
            <person name="Tapia R."/>
            <person name="Han C."/>
            <person name="Goodwin L."/>
            <person name="Chen A."/>
            <person name="Palaniappan K."/>
            <person name="Hauser L."/>
            <person name="Brambilla E.M."/>
            <person name="Rohde M."/>
            <person name="Goker M."/>
            <person name="Detter J.C."/>
            <person name="Woyke T."/>
            <person name="Bristow J."/>
            <person name="Eisen J.A."/>
            <person name="Markowitz V."/>
            <person name="Hugenholtz P."/>
            <person name="Kyrpides N.C."/>
            <person name="Klenk H.P."/>
            <person name="Lapidus A."/>
        </authorList>
    </citation>
    <scope>NUCLEOTIDE SEQUENCE [LARGE SCALE GENOMIC DNA]</scope>
    <source>
        <strain evidence="2 3">DSM 18011</strain>
    </source>
</reference>
<evidence type="ECO:0008006" key="4">
    <source>
        <dbReference type="Google" id="ProtNLM"/>
    </source>
</evidence>
<dbReference type="eggNOG" id="ENOG5033ZJ1">
    <property type="taxonomic scope" value="Bacteria"/>
</dbReference>
<organism evidence="2 3">
    <name type="scientific">Bacteroides coprosuis DSM 18011</name>
    <dbReference type="NCBI Taxonomy" id="679937"/>
    <lineage>
        <taxon>Bacteria</taxon>
        <taxon>Pseudomonadati</taxon>
        <taxon>Bacteroidota</taxon>
        <taxon>Bacteroidia</taxon>
        <taxon>Bacteroidales</taxon>
        <taxon>Bacteroidaceae</taxon>
        <taxon>Bacteroides</taxon>
    </lineage>
</organism>
<protein>
    <recommendedName>
        <fullName evidence="4">Lipoprotein</fullName>
    </recommendedName>
</protein>
<dbReference type="Proteomes" id="UP000018439">
    <property type="component" value="Chromosome"/>
</dbReference>
<dbReference type="HOGENOM" id="CLU_036801_0_0_10"/>
<evidence type="ECO:0000313" key="2">
    <source>
        <dbReference type="EMBL" id="EGJ72069.1"/>
    </source>
</evidence>
<dbReference type="AlphaFoldDB" id="F3ZS48"/>
<evidence type="ECO:0000313" key="3">
    <source>
        <dbReference type="Proteomes" id="UP000018439"/>
    </source>
</evidence>
<dbReference type="EMBL" id="CM001167">
    <property type="protein sequence ID" value="EGJ72069.1"/>
    <property type="molecule type" value="Genomic_DNA"/>
</dbReference>